<dbReference type="Pfam" id="PF21135">
    <property type="entry name" value="DRL_cat"/>
    <property type="match status" value="1"/>
</dbReference>
<dbReference type="RefSeq" id="WP_145641434.1">
    <property type="nucleotide sequence ID" value="NZ_CP088014.1"/>
</dbReference>
<sequence>MNLYAKLLERQAEGRPIRIGLIGAGKFGAMYLHQVLRTPGVHLVGIADLSLSRARENLDRVGWRPEQFAASSLEDALKTGTTFLTDDWEVLVRCEGIEVIAECTGNPVAGVEHCLRAFASGKAVINVTVEADAFCGPILAQRARQAGVIYSLAYGDQPALACDLVDWARACGFPVVAAGRGHKWLPHYRESTPETVWDHWGLTAEQAARGGMNPKMFNAFLDGSKPAIESAAIANATGLAAPSQGLAFPPGSVDDIPTLMRPRSEGGILEAKGQVEVVSCLTTEGKPIPNDIRKGVWVCFEGDSDYIRNCFQEYSVVTDPSGRYMSSYKKWHLIGLELGISVASIALRKEATGFATTFNADVAATAKKNLREGDLLDGEGGYTVFGKLTPASTSLAKGYLPLGLAHNVRLTRAVAKDSCITWADVAIDETLPAVRVRREQEAFYSSPGARRVGQAKSRRAGCATPPTAC</sequence>
<comment type="caution">
    <text evidence="4">The sequence shown here is derived from an EMBL/GenBank/DDBJ whole genome shotgun (WGS) entry which is preliminary data.</text>
</comment>
<keyword evidence="5" id="KW-1185">Reference proteome</keyword>
<dbReference type="EMBL" id="VLKL01000024">
    <property type="protein sequence ID" value="TWH98008.1"/>
    <property type="molecule type" value="Genomic_DNA"/>
</dbReference>
<dbReference type="SUPFAM" id="SSF51735">
    <property type="entry name" value="NAD(P)-binding Rossmann-fold domains"/>
    <property type="match status" value="1"/>
</dbReference>
<dbReference type="PANTHER" id="PTHR37850">
    <property type="entry name" value="STRU PROTEIN"/>
    <property type="match status" value="1"/>
</dbReference>
<dbReference type="Proteomes" id="UP000317176">
    <property type="component" value="Unassembled WGS sequence"/>
</dbReference>
<feature type="domain" description="Gfo/Idh/MocA-like oxidoreductase N-terminal" evidence="2">
    <location>
        <begin position="17"/>
        <end position="125"/>
    </location>
</feature>
<gene>
    <name evidence="4" type="ORF">IQ17_06063</name>
</gene>
<feature type="region of interest" description="Disordered" evidence="1">
    <location>
        <begin position="447"/>
        <end position="469"/>
    </location>
</feature>
<accession>A0A562KRF4</accession>
<evidence type="ECO:0000313" key="5">
    <source>
        <dbReference type="Proteomes" id="UP000317176"/>
    </source>
</evidence>
<feature type="domain" description="Oxidoreductase DRL-like catalytic" evidence="3">
    <location>
        <begin position="155"/>
        <end position="338"/>
    </location>
</feature>
<name>A0A562KRF4_9BRAD</name>
<evidence type="ECO:0000259" key="3">
    <source>
        <dbReference type="Pfam" id="PF21135"/>
    </source>
</evidence>
<proteinExistence type="predicted"/>
<dbReference type="PANTHER" id="PTHR37850:SF3">
    <property type="entry name" value="BLR7815 PROTEIN"/>
    <property type="match status" value="1"/>
</dbReference>
<dbReference type="CDD" id="cd11616">
    <property type="entry name" value="SAF_DH_OX_like"/>
    <property type="match status" value="1"/>
</dbReference>
<evidence type="ECO:0000313" key="4">
    <source>
        <dbReference type="EMBL" id="TWH98008.1"/>
    </source>
</evidence>
<dbReference type="Gene3D" id="3.40.50.720">
    <property type="entry name" value="NAD(P)-binding Rossmann-like Domain"/>
    <property type="match status" value="1"/>
</dbReference>
<dbReference type="InterPro" id="IPR048423">
    <property type="entry name" value="DRL_cat"/>
</dbReference>
<dbReference type="Pfam" id="PF01408">
    <property type="entry name" value="GFO_IDH_MocA"/>
    <property type="match status" value="1"/>
</dbReference>
<dbReference type="AlphaFoldDB" id="A0A562KRF4"/>
<protein>
    <submittedName>
        <fullName evidence="4">Putative homoserine dehydrogenase-like protein</fullName>
    </submittedName>
</protein>
<dbReference type="GO" id="GO:0000166">
    <property type="term" value="F:nucleotide binding"/>
    <property type="evidence" value="ECO:0007669"/>
    <property type="project" value="InterPro"/>
</dbReference>
<dbReference type="OrthoDB" id="9777844at2"/>
<evidence type="ECO:0000256" key="1">
    <source>
        <dbReference type="SAM" id="MobiDB-lite"/>
    </source>
</evidence>
<reference evidence="4 5" key="1">
    <citation type="journal article" date="2015" name="Stand. Genomic Sci.">
        <title>Genomic Encyclopedia of Bacterial and Archaeal Type Strains, Phase III: the genomes of soil and plant-associated and newly described type strains.</title>
        <authorList>
            <person name="Whitman W.B."/>
            <person name="Woyke T."/>
            <person name="Klenk H.P."/>
            <person name="Zhou Y."/>
            <person name="Lilburn T.G."/>
            <person name="Beck B.J."/>
            <person name="De Vos P."/>
            <person name="Vandamme P."/>
            <person name="Eisen J.A."/>
            <person name="Garrity G."/>
            <person name="Hugenholtz P."/>
            <person name="Kyrpides N.C."/>
        </authorList>
    </citation>
    <scope>NUCLEOTIDE SEQUENCE [LARGE SCALE GENOMIC DNA]</scope>
    <source>
        <strain evidence="4 5">CGMCC 1.10947</strain>
    </source>
</reference>
<evidence type="ECO:0000259" key="2">
    <source>
        <dbReference type="Pfam" id="PF01408"/>
    </source>
</evidence>
<dbReference type="InterPro" id="IPR036291">
    <property type="entry name" value="NAD(P)-bd_dom_sf"/>
</dbReference>
<dbReference type="InterPro" id="IPR000683">
    <property type="entry name" value="Gfo/Idh/MocA-like_OxRdtase_N"/>
</dbReference>
<organism evidence="4 5">
    <name type="scientific">Bradyrhizobium daqingense</name>
    <dbReference type="NCBI Taxonomy" id="993502"/>
    <lineage>
        <taxon>Bacteria</taxon>
        <taxon>Pseudomonadati</taxon>
        <taxon>Pseudomonadota</taxon>
        <taxon>Alphaproteobacteria</taxon>
        <taxon>Hyphomicrobiales</taxon>
        <taxon>Nitrobacteraceae</taxon>
        <taxon>Bradyrhizobium</taxon>
    </lineage>
</organism>